<dbReference type="GO" id="GO:0016625">
    <property type="term" value="F:oxidoreductase activity, acting on the aldehyde or oxo group of donors, iron-sulfur protein as acceptor"/>
    <property type="evidence" value="ECO:0007669"/>
    <property type="project" value="InterPro"/>
</dbReference>
<comment type="caution">
    <text evidence="2">The sequence shown here is derived from an EMBL/GenBank/DDBJ whole genome shotgun (WGS) entry which is preliminary data.</text>
</comment>
<dbReference type="InterPro" id="IPR001203">
    <property type="entry name" value="OxRdtase_Ald_Fedxn_C"/>
</dbReference>
<dbReference type="AlphaFoldDB" id="A0A7C4H0L1"/>
<dbReference type="EMBL" id="DTBQ01000084">
    <property type="protein sequence ID" value="HGM46699.1"/>
    <property type="molecule type" value="Genomic_DNA"/>
</dbReference>
<dbReference type="InterPro" id="IPR036021">
    <property type="entry name" value="Tungsten_al_ferr_oxy-like_C"/>
</dbReference>
<dbReference type="GO" id="GO:0051536">
    <property type="term" value="F:iron-sulfur cluster binding"/>
    <property type="evidence" value="ECO:0007669"/>
    <property type="project" value="InterPro"/>
</dbReference>
<feature type="domain" description="Aldehyde ferredoxin oxidoreductase C-terminal" evidence="1">
    <location>
        <begin position="4"/>
        <end position="44"/>
    </location>
</feature>
<dbReference type="SUPFAM" id="SSF48310">
    <property type="entry name" value="Aldehyde ferredoxin oxidoreductase, C-terminal domains"/>
    <property type="match status" value="1"/>
</dbReference>
<gene>
    <name evidence="2" type="ORF">ENU21_02945</name>
</gene>
<reference evidence="2" key="1">
    <citation type="journal article" date="2020" name="mSystems">
        <title>Genome- and Community-Level Interaction Insights into Carbon Utilization and Element Cycling Functions of Hydrothermarchaeota in Hydrothermal Sediment.</title>
        <authorList>
            <person name="Zhou Z."/>
            <person name="Liu Y."/>
            <person name="Xu W."/>
            <person name="Pan J."/>
            <person name="Luo Z.H."/>
            <person name="Li M."/>
        </authorList>
    </citation>
    <scope>NUCLEOTIDE SEQUENCE</scope>
    <source>
        <strain evidence="2">SpSt-649</strain>
    </source>
</reference>
<dbReference type="Pfam" id="PF01314">
    <property type="entry name" value="AFOR_C"/>
    <property type="match status" value="1"/>
</dbReference>
<sequence length="58" mass="6547">MVSELPDYENQATHGSIADIWDPDEICKNTTLANELGFDTIGMGIRWLLLSSFTRRGF</sequence>
<accession>A0A7C4H0L1</accession>
<dbReference type="Gene3D" id="1.10.569.10">
    <property type="entry name" value="Aldehyde Ferredoxin Oxidoreductase Protein, subunit A, domain 2"/>
    <property type="match status" value="1"/>
</dbReference>
<proteinExistence type="predicted"/>
<dbReference type="InterPro" id="IPR013984">
    <property type="entry name" value="Ald_Fedxn_OxRdtase_dom2"/>
</dbReference>
<dbReference type="GO" id="GO:0009055">
    <property type="term" value="F:electron transfer activity"/>
    <property type="evidence" value="ECO:0007669"/>
    <property type="project" value="InterPro"/>
</dbReference>
<evidence type="ECO:0000313" key="2">
    <source>
        <dbReference type="EMBL" id="HGM46699.1"/>
    </source>
</evidence>
<organism evidence="2">
    <name type="scientific">Thermofilum pendens</name>
    <dbReference type="NCBI Taxonomy" id="2269"/>
    <lineage>
        <taxon>Archaea</taxon>
        <taxon>Thermoproteota</taxon>
        <taxon>Thermoprotei</taxon>
        <taxon>Thermofilales</taxon>
        <taxon>Thermofilaceae</taxon>
        <taxon>Thermofilum</taxon>
    </lineage>
</organism>
<name>A0A7C4H0L1_THEPE</name>
<evidence type="ECO:0000259" key="1">
    <source>
        <dbReference type="Pfam" id="PF01314"/>
    </source>
</evidence>
<protein>
    <recommendedName>
        <fullName evidence="1">Aldehyde ferredoxin oxidoreductase C-terminal domain-containing protein</fullName>
    </recommendedName>
</protein>